<keyword evidence="2" id="KW-0812">Transmembrane</keyword>
<gene>
    <name evidence="4" type="ORF">EV186_103286</name>
</gene>
<feature type="region of interest" description="Disordered" evidence="1">
    <location>
        <begin position="79"/>
        <end position="129"/>
    </location>
</feature>
<dbReference type="PRINTS" id="PR00625">
    <property type="entry name" value="JDOMAIN"/>
</dbReference>
<protein>
    <submittedName>
        <fullName evidence="4">DnaJ-like protein</fullName>
    </submittedName>
</protein>
<dbReference type="Pfam" id="PF00226">
    <property type="entry name" value="DnaJ"/>
    <property type="match status" value="1"/>
</dbReference>
<evidence type="ECO:0000256" key="1">
    <source>
        <dbReference type="SAM" id="MobiDB-lite"/>
    </source>
</evidence>
<proteinExistence type="predicted"/>
<evidence type="ECO:0000313" key="5">
    <source>
        <dbReference type="Proteomes" id="UP000295444"/>
    </source>
</evidence>
<dbReference type="PANTHER" id="PTHR24074">
    <property type="entry name" value="CO-CHAPERONE PROTEIN DJLA"/>
    <property type="match status" value="1"/>
</dbReference>
<accession>A0A4R6SBJ6</accession>
<reference evidence="4 5" key="1">
    <citation type="submission" date="2019-03" db="EMBL/GenBank/DDBJ databases">
        <title>Genomic Encyclopedia of Type Strains, Phase IV (KMG-IV): sequencing the most valuable type-strain genomes for metagenomic binning, comparative biology and taxonomic classification.</title>
        <authorList>
            <person name="Goeker M."/>
        </authorList>
    </citation>
    <scope>NUCLEOTIDE SEQUENCE [LARGE SCALE GENOMIC DNA]</scope>
    <source>
        <strain evidence="4 5">DSM 45361</strain>
    </source>
</reference>
<dbReference type="OrthoDB" id="166297at2"/>
<dbReference type="SMART" id="SM00271">
    <property type="entry name" value="DnaJ"/>
    <property type="match status" value="1"/>
</dbReference>
<evidence type="ECO:0000256" key="2">
    <source>
        <dbReference type="SAM" id="Phobius"/>
    </source>
</evidence>
<dbReference type="SUPFAM" id="SSF46565">
    <property type="entry name" value="Chaperone J-domain"/>
    <property type="match status" value="1"/>
</dbReference>
<dbReference type="EMBL" id="SNXZ01000003">
    <property type="protein sequence ID" value="TDP97322.1"/>
    <property type="molecule type" value="Genomic_DNA"/>
</dbReference>
<dbReference type="InterPro" id="IPR050817">
    <property type="entry name" value="DjlA_DnaK_co-chaperone"/>
</dbReference>
<dbReference type="Gene3D" id="1.10.287.110">
    <property type="entry name" value="DnaJ domain"/>
    <property type="match status" value="1"/>
</dbReference>
<keyword evidence="5" id="KW-1185">Reference proteome</keyword>
<feature type="compositionally biased region" description="Pro residues" evidence="1">
    <location>
        <begin position="79"/>
        <end position="95"/>
    </location>
</feature>
<dbReference type="AlphaFoldDB" id="A0A4R6SBJ6"/>
<dbReference type="RefSeq" id="WP_133850542.1">
    <property type="nucleotide sequence ID" value="NZ_SNXZ01000003.1"/>
</dbReference>
<evidence type="ECO:0000259" key="3">
    <source>
        <dbReference type="PROSITE" id="PS50076"/>
    </source>
</evidence>
<dbReference type="Proteomes" id="UP000295444">
    <property type="component" value="Unassembled WGS sequence"/>
</dbReference>
<sequence length="270" mass="29398">MATEFAELRGHDAYSLLGVAPDASSEQIQRSYRRLMKGVHPDLNAGDDDVTSHAALLNAARQVLLTRRAAYDEFRRRPVAPPVAEPPPEPVPAPVREPETFPYAARPPRRRPAPPRWSSPRRVTPPRRRPRRRIRVVPLVLAVLAIAAAITFFVRNAEDQPEPTPSAAVPAKLAGTWKGTLKSPADKGFQVELTLTAGKTNGKVHYATGEGCDGAAVPTTTWKQALVFDTAFDQDGCDLGNLYVTSVSSTKVAVELHEQDKTLTGTLTKS</sequence>
<feature type="domain" description="J" evidence="3">
    <location>
        <begin position="12"/>
        <end position="75"/>
    </location>
</feature>
<keyword evidence="2" id="KW-0472">Membrane</keyword>
<organism evidence="4 5">
    <name type="scientific">Labedaea rhizosphaerae</name>
    <dbReference type="NCBI Taxonomy" id="598644"/>
    <lineage>
        <taxon>Bacteria</taxon>
        <taxon>Bacillati</taxon>
        <taxon>Actinomycetota</taxon>
        <taxon>Actinomycetes</taxon>
        <taxon>Pseudonocardiales</taxon>
        <taxon>Pseudonocardiaceae</taxon>
        <taxon>Labedaea</taxon>
    </lineage>
</organism>
<comment type="caution">
    <text evidence="4">The sequence shown here is derived from an EMBL/GenBank/DDBJ whole genome shotgun (WGS) entry which is preliminary data.</text>
</comment>
<name>A0A4R6SBJ6_LABRH</name>
<dbReference type="InterPro" id="IPR001623">
    <property type="entry name" value="DnaJ_domain"/>
</dbReference>
<evidence type="ECO:0000313" key="4">
    <source>
        <dbReference type="EMBL" id="TDP97322.1"/>
    </source>
</evidence>
<dbReference type="CDD" id="cd06257">
    <property type="entry name" value="DnaJ"/>
    <property type="match status" value="1"/>
</dbReference>
<dbReference type="InterPro" id="IPR036869">
    <property type="entry name" value="J_dom_sf"/>
</dbReference>
<keyword evidence="2" id="KW-1133">Transmembrane helix</keyword>
<dbReference type="PROSITE" id="PS50076">
    <property type="entry name" value="DNAJ_2"/>
    <property type="match status" value="1"/>
</dbReference>
<feature type="transmembrane region" description="Helical" evidence="2">
    <location>
        <begin position="136"/>
        <end position="154"/>
    </location>
</feature>